<dbReference type="InterPro" id="IPR032675">
    <property type="entry name" value="LRR_dom_sf"/>
</dbReference>
<protein>
    <recommendedName>
        <fullName evidence="6">RNA methyltransferase</fullName>
        <ecNumber evidence="6">2.1.1.-</ecNumber>
    </recommendedName>
</protein>
<accession>A0AAD7XG76</accession>
<feature type="domain" description="Bin3-type SAM" evidence="8">
    <location>
        <begin position="254"/>
        <end position="476"/>
    </location>
</feature>
<keyword evidence="3 6" id="KW-0808">Transferase</keyword>
<evidence type="ECO:0000313" key="10">
    <source>
        <dbReference type="Proteomes" id="UP001230188"/>
    </source>
</evidence>
<evidence type="ECO:0000256" key="4">
    <source>
        <dbReference type="ARBA" id="ARBA00022691"/>
    </source>
</evidence>
<reference evidence="9" key="1">
    <citation type="submission" date="2023-01" db="EMBL/GenBank/DDBJ databases">
        <title>Metagenome sequencing of chrysophaentin producing Chrysophaeum taylorii.</title>
        <authorList>
            <person name="Davison J."/>
            <person name="Bewley C."/>
        </authorList>
    </citation>
    <scope>NUCLEOTIDE SEQUENCE</scope>
    <source>
        <strain evidence="9">NIES-1699</strain>
    </source>
</reference>
<comment type="caution">
    <text evidence="9">The sequence shown here is derived from an EMBL/GenBank/DDBJ whole genome shotgun (WGS) entry which is preliminary data.</text>
</comment>
<dbReference type="EMBL" id="JAQMWT010000529">
    <property type="protein sequence ID" value="KAJ8600102.1"/>
    <property type="molecule type" value="Genomic_DNA"/>
</dbReference>
<dbReference type="CDD" id="cd02440">
    <property type="entry name" value="AdoMet_MTases"/>
    <property type="match status" value="1"/>
</dbReference>
<dbReference type="Gene3D" id="3.80.10.10">
    <property type="entry name" value="Ribonuclease Inhibitor"/>
    <property type="match status" value="1"/>
</dbReference>
<proteinExistence type="inferred from homology"/>
<evidence type="ECO:0000256" key="1">
    <source>
        <dbReference type="ARBA" id="ARBA00008361"/>
    </source>
</evidence>
<keyword evidence="2 6" id="KW-0489">Methyltransferase</keyword>
<dbReference type="Proteomes" id="UP001230188">
    <property type="component" value="Unassembled WGS sequence"/>
</dbReference>
<dbReference type="GO" id="GO:0040031">
    <property type="term" value="P:snRNA modification"/>
    <property type="evidence" value="ECO:0007669"/>
    <property type="project" value="TreeGrafter"/>
</dbReference>
<evidence type="ECO:0000256" key="5">
    <source>
        <dbReference type="PROSITE-ProRule" id="PRU00848"/>
    </source>
</evidence>
<dbReference type="PANTHER" id="PTHR12315">
    <property type="entry name" value="BICOID-INTERACTING PROTEIN RELATED"/>
    <property type="match status" value="1"/>
</dbReference>
<dbReference type="GO" id="GO:0008171">
    <property type="term" value="F:O-methyltransferase activity"/>
    <property type="evidence" value="ECO:0007669"/>
    <property type="project" value="UniProtKB-UniRule"/>
</dbReference>
<dbReference type="EC" id="2.1.1.-" evidence="6"/>
<organism evidence="9 10">
    <name type="scientific">Chrysophaeum taylorii</name>
    <dbReference type="NCBI Taxonomy" id="2483200"/>
    <lineage>
        <taxon>Eukaryota</taxon>
        <taxon>Sar</taxon>
        <taxon>Stramenopiles</taxon>
        <taxon>Ochrophyta</taxon>
        <taxon>Pelagophyceae</taxon>
        <taxon>Pelagomonadales</taxon>
        <taxon>Pelagomonadaceae</taxon>
        <taxon>Chrysophaeum</taxon>
    </lineage>
</organism>
<evidence type="ECO:0000256" key="2">
    <source>
        <dbReference type="ARBA" id="ARBA00022603"/>
    </source>
</evidence>
<dbReference type="AlphaFoldDB" id="A0AAD7XG76"/>
<dbReference type="PANTHER" id="PTHR12315:SF0">
    <property type="entry name" value="7SK SNRNA METHYLPHOSPHATE CAPPING ENZYME"/>
    <property type="match status" value="1"/>
</dbReference>
<dbReference type="Pfam" id="PF13649">
    <property type="entry name" value="Methyltransf_25"/>
    <property type="match status" value="1"/>
</dbReference>
<dbReference type="Pfam" id="PF06859">
    <property type="entry name" value="Bin3"/>
    <property type="match status" value="1"/>
</dbReference>
<dbReference type="PROSITE" id="PS51515">
    <property type="entry name" value="BIN3_SAM"/>
    <property type="match status" value="1"/>
</dbReference>
<dbReference type="GO" id="GO:0032259">
    <property type="term" value="P:methylation"/>
    <property type="evidence" value="ECO:0007669"/>
    <property type="project" value="UniProtKB-KW"/>
</dbReference>
<evidence type="ECO:0000256" key="6">
    <source>
        <dbReference type="RuleBase" id="RU367087"/>
    </source>
</evidence>
<dbReference type="InterPro" id="IPR024160">
    <property type="entry name" value="BIN3_SAM-bd_dom"/>
</dbReference>
<dbReference type="SUPFAM" id="SSF53335">
    <property type="entry name" value="S-adenosyl-L-methionine-dependent methyltransferases"/>
    <property type="match status" value="1"/>
</dbReference>
<feature type="region of interest" description="Disordered" evidence="7">
    <location>
        <begin position="221"/>
        <end position="244"/>
    </location>
</feature>
<dbReference type="SUPFAM" id="SSF52047">
    <property type="entry name" value="RNI-like"/>
    <property type="match status" value="1"/>
</dbReference>
<keyword evidence="10" id="KW-1185">Reference proteome</keyword>
<evidence type="ECO:0000313" key="9">
    <source>
        <dbReference type="EMBL" id="KAJ8600102.1"/>
    </source>
</evidence>
<dbReference type="InterPro" id="IPR029063">
    <property type="entry name" value="SAM-dependent_MTases_sf"/>
</dbReference>
<sequence length="476" mass="51987">MWWSAASNHGLSVDEVAKEIAGKKLPKDYEVLCSILGIRPHPGLVATEDCLAVRNHVLDLGTMKTLSVGLPASQITRLIFHNAAVPVDQLRAALTKRPLDVLQLDYNGPTGIPELLSDLNAKSVSLRGNNLGADLAPAIEENWYCEALNLFDNKLDDAAGVAIFGAIRRNVQLKHVSLAHNHLGEATAMAALETLGGGVCDDVGAYEAAVARLDALNKQRQKKKAKPLPQLAPLVDPPQPTAEKQKKTWALANERLMTVNLSSNKILDFQPLLGSLVKDIGCNTGKLTAELARRFAPRYCVGVDIDKQLVTRARGLAEKAAREHADAVVAAAKRARNAIEGVLGLPALPYPHNLWFQVEDVRNLRDHSFDVICAFSVTKWVHIAHGDDGLVSAFRAVFEALKPGGRFVFEPQMWSSYQKARSKEKSINLASLRIRPPDFPALLVDTIGFKRVDHLGTPDDPEIPPGFRRPIYSALK</sequence>
<keyword evidence="4 5" id="KW-0949">S-adenosyl-L-methionine</keyword>
<dbReference type="Gene3D" id="3.40.50.150">
    <property type="entry name" value="Vaccinia Virus protein VP39"/>
    <property type="match status" value="1"/>
</dbReference>
<dbReference type="InterPro" id="IPR010675">
    <property type="entry name" value="Bin3_C"/>
</dbReference>
<dbReference type="GO" id="GO:0017069">
    <property type="term" value="F:snRNA binding"/>
    <property type="evidence" value="ECO:0007669"/>
    <property type="project" value="TreeGrafter"/>
</dbReference>
<comment type="similarity">
    <text evidence="1 6">Belongs to the methyltransferase superfamily.</text>
</comment>
<evidence type="ECO:0000256" key="7">
    <source>
        <dbReference type="SAM" id="MobiDB-lite"/>
    </source>
</evidence>
<evidence type="ECO:0000256" key="3">
    <source>
        <dbReference type="ARBA" id="ARBA00022679"/>
    </source>
</evidence>
<evidence type="ECO:0000259" key="8">
    <source>
        <dbReference type="PROSITE" id="PS51515"/>
    </source>
</evidence>
<dbReference type="InterPro" id="IPR041698">
    <property type="entry name" value="Methyltransf_25"/>
</dbReference>
<name>A0AAD7XG76_9STRA</name>
<dbReference type="InterPro" id="IPR039772">
    <property type="entry name" value="Bin3-like"/>
</dbReference>
<dbReference type="GO" id="GO:0008173">
    <property type="term" value="F:RNA methyltransferase activity"/>
    <property type="evidence" value="ECO:0007669"/>
    <property type="project" value="UniProtKB-UniRule"/>
</dbReference>
<gene>
    <name evidence="9" type="ORF">CTAYLR_003455</name>
</gene>